<dbReference type="InterPro" id="IPR002487">
    <property type="entry name" value="TF_Kbox"/>
</dbReference>
<evidence type="ECO:0000313" key="3">
    <source>
        <dbReference type="Proteomes" id="UP000289738"/>
    </source>
</evidence>
<keyword evidence="3" id="KW-1185">Reference proteome</keyword>
<sequence>MLVSAVKRGRIQVDGERVPVSYIIKSSQKISHFVHRGSFFAASQLLHISYQSSWTRELPQELLQLGVGAIYPDDPIPSVEDLADQISWYQEVSKLKAKYESLQRTQRHLFGKDLGPLSIKELQNLEKQLEGSLAQARQRKLVVDANIDYNAREGRSIAENLILRKQMKMEKYKKAEKPEAEDQFMTPLFKSMDTIMMNGFYTDEVPILEPN</sequence>
<protein>
    <recommendedName>
        <fullName evidence="1">K-box domain-containing protein</fullName>
    </recommendedName>
</protein>
<reference evidence="2 3" key="1">
    <citation type="submission" date="2019-01" db="EMBL/GenBank/DDBJ databases">
        <title>Sequencing of cultivated peanut Arachis hypogaea provides insights into genome evolution and oil improvement.</title>
        <authorList>
            <person name="Chen X."/>
        </authorList>
    </citation>
    <scope>NUCLEOTIDE SEQUENCE [LARGE SCALE GENOMIC DNA]</scope>
    <source>
        <strain evidence="3">cv. Fuhuasheng</strain>
        <tissue evidence="2">Leaves</tissue>
    </source>
</reference>
<dbReference type="GO" id="GO:0005634">
    <property type="term" value="C:nucleus"/>
    <property type="evidence" value="ECO:0007669"/>
    <property type="project" value="InterPro"/>
</dbReference>
<dbReference type="STRING" id="3818.A0A445EEE1"/>
<name>A0A445EEE1_ARAHY</name>
<dbReference type="AlphaFoldDB" id="A0A445EEE1"/>
<evidence type="ECO:0000259" key="1">
    <source>
        <dbReference type="PROSITE" id="PS51297"/>
    </source>
</evidence>
<comment type="caution">
    <text evidence="2">The sequence shown here is derived from an EMBL/GenBank/DDBJ whole genome shotgun (WGS) entry which is preliminary data.</text>
</comment>
<dbReference type="PROSITE" id="PS51297">
    <property type="entry name" value="K_BOX"/>
    <property type="match status" value="1"/>
</dbReference>
<dbReference type="Proteomes" id="UP000289738">
    <property type="component" value="Chromosome A02"/>
</dbReference>
<proteinExistence type="predicted"/>
<accession>A0A445EEE1</accession>
<gene>
    <name evidence="2" type="ORF">Ahy_A02g008434</name>
</gene>
<dbReference type="GO" id="GO:0003700">
    <property type="term" value="F:DNA-binding transcription factor activity"/>
    <property type="evidence" value="ECO:0007669"/>
    <property type="project" value="InterPro"/>
</dbReference>
<dbReference type="EMBL" id="SDMP01000002">
    <property type="protein sequence ID" value="RYR73880.1"/>
    <property type="molecule type" value="Genomic_DNA"/>
</dbReference>
<feature type="domain" description="K-box" evidence="1">
    <location>
        <begin position="85"/>
        <end position="175"/>
    </location>
</feature>
<dbReference type="Pfam" id="PF01486">
    <property type="entry name" value="K-box"/>
    <property type="match status" value="1"/>
</dbReference>
<organism evidence="2 3">
    <name type="scientific">Arachis hypogaea</name>
    <name type="common">Peanut</name>
    <dbReference type="NCBI Taxonomy" id="3818"/>
    <lineage>
        <taxon>Eukaryota</taxon>
        <taxon>Viridiplantae</taxon>
        <taxon>Streptophyta</taxon>
        <taxon>Embryophyta</taxon>
        <taxon>Tracheophyta</taxon>
        <taxon>Spermatophyta</taxon>
        <taxon>Magnoliopsida</taxon>
        <taxon>eudicotyledons</taxon>
        <taxon>Gunneridae</taxon>
        <taxon>Pentapetalae</taxon>
        <taxon>rosids</taxon>
        <taxon>fabids</taxon>
        <taxon>Fabales</taxon>
        <taxon>Fabaceae</taxon>
        <taxon>Papilionoideae</taxon>
        <taxon>50 kb inversion clade</taxon>
        <taxon>dalbergioids sensu lato</taxon>
        <taxon>Dalbergieae</taxon>
        <taxon>Pterocarpus clade</taxon>
        <taxon>Arachis</taxon>
    </lineage>
</organism>
<evidence type="ECO:0000313" key="2">
    <source>
        <dbReference type="EMBL" id="RYR73880.1"/>
    </source>
</evidence>